<comment type="caution">
    <text evidence="14">The sequence shown here is derived from an EMBL/GenBank/DDBJ whole genome shotgun (WGS) entry which is preliminary data.</text>
</comment>
<dbReference type="PANTHER" id="PTHR10615:SF161">
    <property type="entry name" value="HISTONE ACETYLTRANSFERASE KAT7"/>
    <property type="match status" value="1"/>
</dbReference>
<dbReference type="GO" id="GO:1990467">
    <property type="term" value="C:NuA3a histone acetyltransferase complex"/>
    <property type="evidence" value="ECO:0007669"/>
    <property type="project" value="TreeGrafter"/>
</dbReference>
<keyword evidence="10" id="KW-0539">Nucleus</keyword>
<reference evidence="14 15" key="1">
    <citation type="submission" date="2019-02" db="EMBL/GenBank/DDBJ databases">
        <title>Genome sequencing of the rare red list fungi Hericium alpestre (H. flagellum).</title>
        <authorList>
            <person name="Buettner E."/>
            <person name="Kellner H."/>
        </authorList>
    </citation>
    <scope>NUCLEOTIDE SEQUENCE [LARGE SCALE GENOMIC DNA]</scope>
    <source>
        <strain evidence="14 15">DSM 108284</strain>
    </source>
</reference>
<keyword evidence="3" id="KW-0808">Transferase</keyword>
<feature type="compositionally biased region" description="Low complexity" evidence="11">
    <location>
        <begin position="770"/>
        <end position="780"/>
    </location>
</feature>
<proteinExistence type="inferred from homology"/>
<dbReference type="Gene3D" id="1.10.10.10">
    <property type="entry name" value="Winged helix-like DNA-binding domain superfamily/Winged helix DNA-binding domain"/>
    <property type="match status" value="1"/>
</dbReference>
<dbReference type="InterPro" id="IPR036388">
    <property type="entry name" value="WH-like_DNA-bd_sf"/>
</dbReference>
<feature type="region of interest" description="Disordered" evidence="11">
    <location>
        <begin position="770"/>
        <end position="796"/>
    </location>
</feature>
<comment type="subcellular location">
    <subcellularLocation>
        <location evidence="10">Nucleus</location>
    </subcellularLocation>
</comment>
<evidence type="ECO:0000256" key="8">
    <source>
        <dbReference type="PIRSR" id="PIRSR602717-51"/>
    </source>
</evidence>
<feature type="non-terminal residue" evidence="14">
    <location>
        <position position="930"/>
    </location>
</feature>
<evidence type="ECO:0000256" key="3">
    <source>
        <dbReference type="ARBA" id="ARBA00022679"/>
    </source>
</evidence>
<dbReference type="Proteomes" id="UP000298061">
    <property type="component" value="Unassembled WGS sequence"/>
</dbReference>
<evidence type="ECO:0000256" key="10">
    <source>
        <dbReference type="RuleBase" id="RU361211"/>
    </source>
</evidence>
<evidence type="ECO:0000259" key="12">
    <source>
        <dbReference type="PROSITE" id="PS50016"/>
    </source>
</evidence>
<dbReference type="InterPro" id="IPR016181">
    <property type="entry name" value="Acyl_CoA_acyltransferase"/>
</dbReference>
<comment type="similarity">
    <text evidence="1 10">Belongs to the MYST (SAS/MOZ) family.</text>
</comment>
<evidence type="ECO:0000256" key="1">
    <source>
        <dbReference type="ARBA" id="ARBA00010107"/>
    </source>
</evidence>
<feature type="compositionally biased region" description="Basic and acidic residues" evidence="11">
    <location>
        <begin position="348"/>
        <end position="366"/>
    </location>
</feature>
<dbReference type="GO" id="GO:0004402">
    <property type="term" value="F:histone acetyltransferase activity"/>
    <property type="evidence" value="ECO:0007669"/>
    <property type="project" value="InterPro"/>
</dbReference>
<feature type="compositionally biased region" description="Low complexity" evidence="11">
    <location>
        <begin position="444"/>
        <end position="459"/>
    </location>
</feature>
<keyword evidence="15" id="KW-1185">Reference proteome</keyword>
<dbReference type="GO" id="GO:0003682">
    <property type="term" value="F:chromatin binding"/>
    <property type="evidence" value="ECO:0007669"/>
    <property type="project" value="TreeGrafter"/>
</dbReference>
<comment type="catalytic activity">
    <reaction evidence="10">
        <text>L-lysyl-[protein] + acetyl-CoA = N(6)-acetyl-L-lysyl-[protein] + CoA + H(+)</text>
        <dbReference type="Rhea" id="RHEA:45948"/>
        <dbReference type="Rhea" id="RHEA-COMP:9752"/>
        <dbReference type="Rhea" id="RHEA-COMP:10731"/>
        <dbReference type="ChEBI" id="CHEBI:15378"/>
        <dbReference type="ChEBI" id="CHEBI:29969"/>
        <dbReference type="ChEBI" id="CHEBI:57287"/>
        <dbReference type="ChEBI" id="CHEBI:57288"/>
        <dbReference type="ChEBI" id="CHEBI:61930"/>
        <dbReference type="EC" id="2.3.1.48"/>
    </reaction>
</comment>
<dbReference type="GO" id="GO:0005634">
    <property type="term" value="C:nucleus"/>
    <property type="evidence" value="ECO:0007669"/>
    <property type="project" value="UniProtKB-SubCell"/>
</dbReference>
<evidence type="ECO:0000256" key="6">
    <source>
        <dbReference type="ARBA" id="ARBA00022833"/>
    </source>
</evidence>
<dbReference type="SMART" id="SM00249">
    <property type="entry name" value="PHD"/>
    <property type="match status" value="1"/>
</dbReference>
<dbReference type="Pfam" id="PF00628">
    <property type="entry name" value="PHD"/>
    <property type="match status" value="1"/>
</dbReference>
<feature type="region of interest" description="Disordered" evidence="11">
    <location>
        <begin position="437"/>
        <end position="460"/>
    </location>
</feature>
<dbReference type="GO" id="GO:0003712">
    <property type="term" value="F:transcription coregulator activity"/>
    <property type="evidence" value="ECO:0007669"/>
    <property type="project" value="TreeGrafter"/>
</dbReference>
<dbReference type="InterPro" id="IPR050603">
    <property type="entry name" value="MYST_HAT"/>
</dbReference>
<evidence type="ECO:0000256" key="11">
    <source>
        <dbReference type="SAM" id="MobiDB-lite"/>
    </source>
</evidence>
<feature type="domain" description="MYST-type HAT" evidence="13">
    <location>
        <begin position="345"/>
        <end position="657"/>
    </location>
</feature>
<evidence type="ECO:0000313" key="14">
    <source>
        <dbReference type="EMBL" id="TFY75592.1"/>
    </source>
</evidence>
<feature type="domain" description="PHD-type" evidence="12">
    <location>
        <begin position="160"/>
        <end position="210"/>
    </location>
</feature>
<dbReference type="Pfam" id="PF01853">
    <property type="entry name" value="MOZ_SAS"/>
    <property type="match status" value="1"/>
</dbReference>
<gene>
    <name evidence="14" type="ORF">EWM64_g8421</name>
</gene>
<keyword evidence="7" id="KW-0007">Acetylation</keyword>
<feature type="region of interest" description="Disordered" evidence="11">
    <location>
        <begin position="215"/>
        <end position="386"/>
    </location>
</feature>
<dbReference type="SUPFAM" id="SSF55729">
    <property type="entry name" value="Acyl-CoA N-acyltransferases (Nat)"/>
    <property type="match status" value="1"/>
</dbReference>
<feature type="compositionally biased region" description="Polar residues" evidence="11">
    <location>
        <begin position="844"/>
        <end position="854"/>
    </location>
</feature>
<organism evidence="14 15">
    <name type="scientific">Hericium alpestre</name>
    <dbReference type="NCBI Taxonomy" id="135208"/>
    <lineage>
        <taxon>Eukaryota</taxon>
        <taxon>Fungi</taxon>
        <taxon>Dikarya</taxon>
        <taxon>Basidiomycota</taxon>
        <taxon>Agaricomycotina</taxon>
        <taxon>Agaricomycetes</taxon>
        <taxon>Russulales</taxon>
        <taxon>Hericiaceae</taxon>
        <taxon>Hericium</taxon>
    </lineage>
</organism>
<feature type="region of interest" description="Disordered" evidence="11">
    <location>
        <begin position="17"/>
        <end position="98"/>
    </location>
</feature>
<feature type="compositionally biased region" description="Basic residues" evidence="11">
    <location>
        <begin position="253"/>
        <end position="265"/>
    </location>
</feature>
<feature type="active site" description="Proton donor/acceptor" evidence="8">
    <location>
        <position position="513"/>
    </location>
</feature>
<evidence type="ECO:0000256" key="4">
    <source>
        <dbReference type="ARBA" id="ARBA00022723"/>
    </source>
</evidence>
<feature type="region of interest" description="Disordered" evidence="11">
    <location>
        <begin position="834"/>
        <end position="930"/>
    </location>
</feature>
<dbReference type="PROSITE" id="PS51726">
    <property type="entry name" value="MYST_HAT"/>
    <property type="match status" value="1"/>
</dbReference>
<dbReference type="InterPro" id="IPR013083">
    <property type="entry name" value="Znf_RING/FYVE/PHD"/>
</dbReference>
<evidence type="ECO:0000256" key="2">
    <source>
        <dbReference type="ARBA" id="ARBA00013184"/>
    </source>
</evidence>
<keyword evidence="4" id="KW-0479">Metal-binding</keyword>
<accession>A0A4Y9ZLE1</accession>
<feature type="compositionally biased region" description="Acidic residues" evidence="11">
    <location>
        <begin position="885"/>
        <end position="924"/>
    </location>
</feature>
<feature type="compositionally biased region" description="Low complexity" evidence="11">
    <location>
        <begin position="311"/>
        <end position="326"/>
    </location>
</feature>
<dbReference type="EMBL" id="SFCI01001512">
    <property type="protein sequence ID" value="TFY75592.1"/>
    <property type="molecule type" value="Genomic_DNA"/>
</dbReference>
<dbReference type="GO" id="GO:0006357">
    <property type="term" value="P:regulation of transcription by RNA polymerase II"/>
    <property type="evidence" value="ECO:0007669"/>
    <property type="project" value="TreeGrafter"/>
</dbReference>
<feature type="compositionally biased region" description="Basic residues" evidence="11">
    <location>
        <begin position="296"/>
        <end position="308"/>
    </location>
</feature>
<dbReference type="SUPFAM" id="SSF57903">
    <property type="entry name" value="FYVE/PHD zinc finger"/>
    <property type="match status" value="1"/>
</dbReference>
<evidence type="ECO:0000256" key="7">
    <source>
        <dbReference type="ARBA" id="ARBA00022990"/>
    </source>
</evidence>
<evidence type="ECO:0000313" key="15">
    <source>
        <dbReference type="Proteomes" id="UP000298061"/>
    </source>
</evidence>
<protein>
    <recommendedName>
        <fullName evidence="2 10">Histone acetyltransferase</fullName>
        <ecNumber evidence="2 10">2.3.1.48</ecNumber>
    </recommendedName>
</protein>
<dbReference type="Gene3D" id="3.40.630.30">
    <property type="match status" value="1"/>
</dbReference>
<dbReference type="InterPro" id="IPR001965">
    <property type="entry name" value="Znf_PHD"/>
</dbReference>
<dbReference type="Gene3D" id="3.30.60.60">
    <property type="entry name" value="N-acetyl transferase-like"/>
    <property type="match status" value="1"/>
</dbReference>
<dbReference type="CDD" id="cd15527">
    <property type="entry name" value="PHD2_KAT6A_6B"/>
    <property type="match status" value="1"/>
</dbReference>
<dbReference type="AlphaFoldDB" id="A0A4Y9ZLE1"/>
<dbReference type="GO" id="GO:0008270">
    <property type="term" value="F:zinc ion binding"/>
    <property type="evidence" value="ECO:0007669"/>
    <property type="project" value="UniProtKB-KW"/>
</dbReference>
<dbReference type="PANTHER" id="PTHR10615">
    <property type="entry name" value="HISTONE ACETYLTRANSFERASE"/>
    <property type="match status" value="1"/>
</dbReference>
<feature type="compositionally biased region" description="Acidic residues" evidence="11">
    <location>
        <begin position="269"/>
        <end position="287"/>
    </location>
</feature>
<feature type="region of interest" description="Disordered" evidence="11">
    <location>
        <begin position="714"/>
        <end position="733"/>
    </location>
</feature>
<evidence type="ECO:0000256" key="5">
    <source>
        <dbReference type="ARBA" id="ARBA00022771"/>
    </source>
</evidence>
<dbReference type="InterPro" id="IPR011011">
    <property type="entry name" value="Znf_FYVE_PHD"/>
</dbReference>
<evidence type="ECO:0000256" key="9">
    <source>
        <dbReference type="PROSITE-ProRule" id="PRU00146"/>
    </source>
</evidence>
<dbReference type="STRING" id="135208.A0A4Y9ZLE1"/>
<evidence type="ECO:0000259" key="13">
    <source>
        <dbReference type="PROSITE" id="PS51726"/>
    </source>
</evidence>
<name>A0A4Y9ZLE1_9AGAM</name>
<dbReference type="InterPro" id="IPR002717">
    <property type="entry name" value="HAT_MYST-type"/>
</dbReference>
<sequence>MRTLPFPSEPAFAREVSYEYGTPASNTDDIPIDPALAGPPIDPALQHWPDASPNEHDPYYAAGPPPPFSPHRRDYSQGPQGDPFAPAPPPPYFPQDEQATPVFKQPVKKKRRPTRQKDCSFCGGTEKKNPKGVPERHPSCLHVAEIAEGLRQYPWTCLECKVCEICHEKGDDDRLLFCDLCDRGWHMDCLNPPIEESPPGKWHCPICSGMPSGLCGPSEEQRESQVPSDAETQEDRRESSVASSSRSQLQAPHKSRKKWKGKHRAVTTDESELDADGEVDVDVDDFDTPVAGPRERSRRKTYASRKKRAAEGASPSPTATPTSTRGPRLKIKAPKSMIVRLRLPPQGKGKEKETDGTSDDEPKGMFDDLLTPEESDTRKTTIASTDVARFEKARDAAEARLAPVKPPPIVPDTPMPGPSVRPLRSAAHLMSTAPLTPGLGRSLSPTPSTPATPGGAPSAKNPALRIRTIRFGSFDIQTWYDAPFPEEYANVPDGRLWICYLLSKKEQRAGSPEKPLSGLGALGYRNYWTLALMRYLKTAPDNPRLEDISRATCMTIEDIYNTLEEQGMIDVYAHQSPPKPKPLPGQSIKFPRGRKNGVARRHLIRTQTQDDDVNKGPFVPPSRYKISWDRGHVEEYLARWEAKGYFKINPEKLKWTPFLLSRTKADEPEGAGMEVVPAVLPVPSAAEEVAEDSAAEDSDMPMSVVELPGPAVDETPQNHVPNPDPDPEIATPSARRLRTSCSPSKRTMHIPDAPPSLATRRLRSQAHISTTVFPSPSPTTQHTNGMRRTRSSSSRVVTPLKANLRSQKQAQAALINMKDTLDADAALAQKLAEEEMHPRRMLRSRSNTGLTAGRSSGPAAGRELKRSLSASSRSVKKRRRVDTSPEPEPESEPEMEPDPDKDDDAYEDADAEADANADGEDEDKVDGKQR</sequence>
<dbReference type="InterPro" id="IPR019787">
    <property type="entry name" value="Znf_PHD-finger"/>
</dbReference>
<dbReference type="EC" id="2.3.1.48" evidence="2 10"/>
<dbReference type="PROSITE" id="PS50016">
    <property type="entry name" value="ZF_PHD_2"/>
    <property type="match status" value="1"/>
</dbReference>
<keyword evidence="5 9" id="KW-0863">Zinc-finger</keyword>
<dbReference type="OrthoDB" id="787137at2759"/>
<dbReference type="Gene3D" id="3.30.40.10">
    <property type="entry name" value="Zinc/RING finger domain, C3HC4 (zinc finger)"/>
    <property type="match status" value="1"/>
</dbReference>
<keyword evidence="6" id="KW-0862">Zinc</keyword>